<dbReference type="Proteomes" id="UP000799429">
    <property type="component" value="Unassembled WGS sequence"/>
</dbReference>
<dbReference type="AlphaFoldDB" id="A0A9P4SIF7"/>
<comment type="caution">
    <text evidence="7">The sequence shown here is derived from an EMBL/GenBank/DDBJ whole genome shotgun (WGS) entry which is preliminary data.</text>
</comment>
<keyword evidence="4" id="KW-0496">Mitochondrion</keyword>
<evidence type="ECO:0000313" key="8">
    <source>
        <dbReference type="Proteomes" id="UP000799429"/>
    </source>
</evidence>
<evidence type="ECO:0000256" key="1">
    <source>
        <dbReference type="ARBA" id="ARBA00004173"/>
    </source>
</evidence>
<evidence type="ECO:0000256" key="6">
    <source>
        <dbReference type="SAM" id="MobiDB-lite"/>
    </source>
</evidence>
<organism evidence="7 8">
    <name type="scientific">Patellaria atrata CBS 101060</name>
    <dbReference type="NCBI Taxonomy" id="1346257"/>
    <lineage>
        <taxon>Eukaryota</taxon>
        <taxon>Fungi</taxon>
        <taxon>Dikarya</taxon>
        <taxon>Ascomycota</taxon>
        <taxon>Pezizomycotina</taxon>
        <taxon>Dothideomycetes</taxon>
        <taxon>Dothideomycetes incertae sedis</taxon>
        <taxon>Patellariales</taxon>
        <taxon>Patellariaceae</taxon>
        <taxon>Patellaria</taxon>
    </lineage>
</organism>
<protein>
    <submittedName>
        <fullName evidence="7">ATP11-domain-containing protein</fullName>
    </submittedName>
</protein>
<dbReference type="EMBL" id="MU006089">
    <property type="protein sequence ID" value="KAF2842854.1"/>
    <property type="molecule type" value="Genomic_DNA"/>
</dbReference>
<proteinExistence type="inferred from homology"/>
<evidence type="ECO:0000313" key="7">
    <source>
        <dbReference type="EMBL" id="KAF2842854.1"/>
    </source>
</evidence>
<sequence>MAHLSRSVLRELSTCRVSTPLRASQRRWAQIINDVRFLATSQAQQRILEKYRDKLDRKAKEEGLKDIAELKEAYKQKISELRTKATIPKATAPLNLQQDVTASQIPFDPPPPPQSPTSTASSPSSPSSPPPGVKTLDSFLDVPKALRLPQKEIEAIWRLRHASSPTSLVASIPNATFDSLAANGHAFPQFILPLPREGQGSEIHFLQWTFPTAHTTTILFTYLAEYKLRGEFASPHTTVTFHSDIAKEKGLVLVQGAVVEGRGISVEEGKWLLMVLQKFYGMDRAAGTERRRKLLEAFSKGDSGFSLEKLIEEAEKVD</sequence>
<feature type="region of interest" description="Disordered" evidence="6">
    <location>
        <begin position="102"/>
        <end position="136"/>
    </location>
</feature>
<keyword evidence="5" id="KW-0175">Coiled coil</keyword>
<dbReference type="PANTHER" id="PTHR13126">
    <property type="entry name" value="CHAPERONE ATP11"/>
    <property type="match status" value="1"/>
</dbReference>
<name>A0A9P4SIF7_9PEZI</name>
<dbReference type="GO" id="GO:0005739">
    <property type="term" value="C:mitochondrion"/>
    <property type="evidence" value="ECO:0007669"/>
    <property type="project" value="UniProtKB-SubCell"/>
</dbReference>
<dbReference type="OrthoDB" id="16535at2759"/>
<evidence type="ECO:0000256" key="3">
    <source>
        <dbReference type="ARBA" id="ARBA00022946"/>
    </source>
</evidence>
<comment type="subcellular location">
    <subcellularLocation>
        <location evidence="1">Mitochondrion</location>
    </subcellularLocation>
</comment>
<feature type="coiled-coil region" evidence="5">
    <location>
        <begin position="41"/>
        <end position="84"/>
    </location>
</feature>
<gene>
    <name evidence="7" type="ORF">M501DRAFT_993629</name>
</gene>
<reference evidence="7" key="1">
    <citation type="journal article" date="2020" name="Stud. Mycol.">
        <title>101 Dothideomycetes genomes: a test case for predicting lifestyles and emergence of pathogens.</title>
        <authorList>
            <person name="Haridas S."/>
            <person name="Albert R."/>
            <person name="Binder M."/>
            <person name="Bloem J."/>
            <person name="Labutti K."/>
            <person name="Salamov A."/>
            <person name="Andreopoulos B."/>
            <person name="Baker S."/>
            <person name="Barry K."/>
            <person name="Bills G."/>
            <person name="Bluhm B."/>
            <person name="Cannon C."/>
            <person name="Castanera R."/>
            <person name="Culley D."/>
            <person name="Daum C."/>
            <person name="Ezra D."/>
            <person name="Gonzalez J."/>
            <person name="Henrissat B."/>
            <person name="Kuo A."/>
            <person name="Liang C."/>
            <person name="Lipzen A."/>
            <person name="Lutzoni F."/>
            <person name="Magnuson J."/>
            <person name="Mondo S."/>
            <person name="Nolan M."/>
            <person name="Ohm R."/>
            <person name="Pangilinan J."/>
            <person name="Park H.-J."/>
            <person name="Ramirez L."/>
            <person name="Alfaro M."/>
            <person name="Sun H."/>
            <person name="Tritt A."/>
            <person name="Yoshinaga Y."/>
            <person name="Zwiers L.-H."/>
            <person name="Turgeon B."/>
            <person name="Goodwin S."/>
            <person name="Spatafora J."/>
            <person name="Crous P."/>
            <person name="Grigoriev I."/>
        </authorList>
    </citation>
    <scope>NUCLEOTIDE SEQUENCE</scope>
    <source>
        <strain evidence="7">CBS 101060</strain>
    </source>
</reference>
<dbReference type="PANTHER" id="PTHR13126:SF0">
    <property type="entry name" value="ATP SYNTHASE MITOCHONDRIAL F1 COMPLEX ASSEMBLY FACTOR 1"/>
    <property type="match status" value="1"/>
</dbReference>
<evidence type="ECO:0000256" key="2">
    <source>
        <dbReference type="ARBA" id="ARBA00009116"/>
    </source>
</evidence>
<dbReference type="Pfam" id="PF06644">
    <property type="entry name" value="ATP11"/>
    <property type="match status" value="1"/>
</dbReference>
<keyword evidence="3" id="KW-0809">Transit peptide</keyword>
<dbReference type="GO" id="GO:0033615">
    <property type="term" value="P:mitochondrial proton-transporting ATP synthase complex assembly"/>
    <property type="evidence" value="ECO:0007669"/>
    <property type="project" value="TreeGrafter"/>
</dbReference>
<evidence type="ECO:0000256" key="5">
    <source>
        <dbReference type="SAM" id="Coils"/>
    </source>
</evidence>
<keyword evidence="8" id="KW-1185">Reference proteome</keyword>
<accession>A0A9P4SIF7</accession>
<evidence type="ECO:0000256" key="4">
    <source>
        <dbReference type="ARBA" id="ARBA00023128"/>
    </source>
</evidence>
<comment type="similarity">
    <text evidence="2">Belongs to the ATP11 family.</text>
</comment>
<dbReference type="InterPro" id="IPR010591">
    <property type="entry name" value="ATP11"/>
</dbReference>
<feature type="compositionally biased region" description="Low complexity" evidence="6">
    <location>
        <begin position="116"/>
        <end position="125"/>
    </location>
</feature>